<feature type="compositionally biased region" description="Pro residues" evidence="1">
    <location>
        <begin position="411"/>
        <end position="421"/>
    </location>
</feature>
<dbReference type="EMBL" id="MBEE01000080">
    <property type="protein sequence ID" value="OCB57648.1"/>
    <property type="molecule type" value="Genomic_DNA"/>
</dbReference>
<comment type="caution">
    <text evidence="2">The sequence shown here is derived from an EMBL/GenBank/DDBJ whole genome shotgun (WGS) entry which is preliminary data.</text>
</comment>
<accession>A0A1B9DA52</accession>
<protein>
    <recommendedName>
        <fullName evidence="4">Phage portal protein</fullName>
    </recommendedName>
</protein>
<evidence type="ECO:0000313" key="2">
    <source>
        <dbReference type="EMBL" id="OCB57648.1"/>
    </source>
</evidence>
<evidence type="ECO:0008006" key="4">
    <source>
        <dbReference type="Google" id="ProtNLM"/>
    </source>
</evidence>
<organism evidence="2 3">
    <name type="scientific">Mycobacterium malmoense</name>
    <dbReference type="NCBI Taxonomy" id="1780"/>
    <lineage>
        <taxon>Bacteria</taxon>
        <taxon>Bacillati</taxon>
        <taxon>Actinomycetota</taxon>
        <taxon>Actinomycetes</taxon>
        <taxon>Mycobacteriales</taxon>
        <taxon>Mycobacteriaceae</taxon>
        <taxon>Mycobacterium</taxon>
    </lineage>
</organism>
<name>A0A1B9DA52_MYCMA</name>
<dbReference type="Proteomes" id="UP000092683">
    <property type="component" value="Unassembled WGS sequence"/>
</dbReference>
<gene>
    <name evidence="2" type="ORF">A5677_16925</name>
</gene>
<feature type="region of interest" description="Disordered" evidence="1">
    <location>
        <begin position="399"/>
        <end position="427"/>
    </location>
</feature>
<dbReference type="AlphaFoldDB" id="A0A1B9DA52"/>
<evidence type="ECO:0000256" key="1">
    <source>
        <dbReference type="SAM" id="MobiDB-lite"/>
    </source>
</evidence>
<reference evidence="2 3" key="1">
    <citation type="submission" date="2016-06" db="EMBL/GenBank/DDBJ databases">
        <authorList>
            <person name="Kjaerup R.B."/>
            <person name="Dalgaard T.S."/>
            <person name="Juul-Madsen H.R."/>
        </authorList>
    </citation>
    <scope>NUCLEOTIDE SEQUENCE [LARGE SCALE GENOMIC DNA]</scope>
    <source>
        <strain evidence="2 3">E3012</strain>
    </source>
</reference>
<sequence length="427" mass="47022">MLRTARANYAAKAIQPIVDRMDLLGVRTGVTDGVEGDDVAKRIMEYSNFASSLKDGLAFTFAMSESYLMVVPAAPDSADRTPLITAQDPRTCIGEQDPENPNQLRAGLKLGYDNVTNKVVARLFHDSVMYTASCPGSDLWALASYGAASFDWDGDPVELPELASVDATVPMIQLPNARCMGEFEPHLDVLDRINDGIMNRLKIVAYQGAKQRAIIGDLEDDSEDEDSPKEDIDWDSIFEAAPDALWRVPKDTQFWESNPSDISGILAAVRDDVKEFAAMTDTPLHLITPDAANQSAEGASLMREGLVFKVKDRRARMNPRLVLLFKMAFAFAGESDRTKNIELLWGPVESFSLTEKSNAVAQTRGVLSRKRQLQDIMEMTPDQIEQNEQELQQDRIFDAAFAPQLSATPPQSAPPTEPAPQPALNGQ</sequence>
<evidence type="ECO:0000313" key="3">
    <source>
        <dbReference type="Proteomes" id="UP000092683"/>
    </source>
</evidence>
<proteinExistence type="predicted"/>
<dbReference type="InterPro" id="IPR021145">
    <property type="entry name" value="Portal_protein_SPP1_Gp6-like"/>
</dbReference>
<dbReference type="Pfam" id="PF05133">
    <property type="entry name" value="SPP1_portal"/>
    <property type="match status" value="1"/>
</dbReference>